<keyword evidence="2 5" id="KW-0808">Transferase</keyword>
<dbReference type="InterPro" id="IPR029063">
    <property type="entry name" value="SAM-dependent_MTases_sf"/>
</dbReference>
<protein>
    <submittedName>
        <fullName evidence="5">SAM-dependent methyltransferase</fullName>
    </submittedName>
</protein>
<comment type="caution">
    <text evidence="5">The sequence shown here is derived from an EMBL/GenBank/DDBJ whole genome shotgun (WGS) entry which is preliminary data.</text>
</comment>
<keyword evidence="6" id="KW-1185">Reference proteome</keyword>
<evidence type="ECO:0000256" key="3">
    <source>
        <dbReference type="ARBA" id="ARBA00022691"/>
    </source>
</evidence>
<evidence type="ECO:0000313" key="6">
    <source>
        <dbReference type="Proteomes" id="UP000546162"/>
    </source>
</evidence>
<dbReference type="InterPro" id="IPR041698">
    <property type="entry name" value="Methyltransf_25"/>
</dbReference>
<dbReference type="GO" id="GO:0032259">
    <property type="term" value="P:methylation"/>
    <property type="evidence" value="ECO:0007669"/>
    <property type="project" value="UniProtKB-KW"/>
</dbReference>
<dbReference type="PANTHER" id="PTHR43464">
    <property type="entry name" value="METHYLTRANSFERASE"/>
    <property type="match status" value="1"/>
</dbReference>
<evidence type="ECO:0000256" key="2">
    <source>
        <dbReference type="ARBA" id="ARBA00022679"/>
    </source>
</evidence>
<dbReference type="SUPFAM" id="SSF53335">
    <property type="entry name" value="S-adenosyl-L-methionine-dependent methyltransferases"/>
    <property type="match status" value="1"/>
</dbReference>
<proteinExistence type="predicted"/>
<name>A0A7W7GU70_9ACTN</name>
<organism evidence="5 6">
    <name type="scientific">Actinoplanes octamycinicus</name>
    <dbReference type="NCBI Taxonomy" id="135948"/>
    <lineage>
        <taxon>Bacteria</taxon>
        <taxon>Bacillati</taxon>
        <taxon>Actinomycetota</taxon>
        <taxon>Actinomycetes</taxon>
        <taxon>Micromonosporales</taxon>
        <taxon>Micromonosporaceae</taxon>
        <taxon>Actinoplanes</taxon>
    </lineage>
</organism>
<dbReference type="AlphaFoldDB" id="A0A7W7GU70"/>
<reference evidence="5 6" key="1">
    <citation type="submission" date="2020-08" db="EMBL/GenBank/DDBJ databases">
        <title>Sequencing the genomes of 1000 actinobacteria strains.</title>
        <authorList>
            <person name="Klenk H.-P."/>
        </authorList>
    </citation>
    <scope>NUCLEOTIDE SEQUENCE [LARGE SCALE GENOMIC DNA]</scope>
    <source>
        <strain evidence="5 6">DSM 45809</strain>
    </source>
</reference>
<keyword evidence="1 5" id="KW-0489">Methyltransferase</keyword>
<sequence>MPTRVMTMEQPTIGDAFGDMIRDAYAVRTGIGPRPLAGGRLPRPVIEVIERDDGLINGAPADHYLDEPAAWQPHDHRALRLCRGHVLDIGVGAGRIALELQRRGMAVTGLDTSPGAIEVARKRGLRDTVLSTVDGYARATARYDTFLLLGNNLGLLEGPERAPAFLAALARLANPGARIIAQGADPYGTKDPVHVGYHQRNRARGRLGGQLRLRLRYRMVASDWFDYLNCSVDELAGLLDGTGWRLKSVDRKDHPYYLAVMEQDH</sequence>
<evidence type="ECO:0000256" key="1">
    <source>
        <dbReference type="ARBA" id="ARBA00022603"/>
    </source>
</evidence>
<dbReference type="Pfam" id="PF13649">
    <property type="entry name" value="Methyltransf_25"/>
    <property type="match status" value="1"/>
</dbReference>
<dbReference type="CDD" id="cd02440">
    <property type="entry name" value="AdoMet_MTases"/>
    <property type="match status" value="1"/>
</dbReference>
<evidence type="ECO:0000259" key="4">
    <source>
        <dbReference type="Pfam" id="PF13649"/>
    </source>
</evidence>
<dbReference type="Proteomes" id="UP000546162">
    <property type="component" value="Unassembled WGS sequence"/>
</dbReference>
<dbReference type="GO" id="GO:0008168">
    <property type="term" value="F:methyltransferase activity"/>
    <property type="evidence" value="ECO:0007669"/>
    <property type="project" value="UniProtKB-KW"/>
</dbReference>
<gene>
    <name evidence="5" type="ORF">BJY16_001721</name>
</gene>
<accession>A0A7W7GU70</accession>
<dbReference type="Gene3D" id="3.40.50.150">
    <property type="entry name" value="Vaccinia Virus protein VP39"/>
    <property type="match status" value="1"/>
</dbReference>
<dbReference type="EMBL" id="JACHNB010000001">
    <property type="protein sequence ID" value="MBB4738262.1"/>
    <property type="molecule type" value="Genomic_DNA"/>
</dbReference>
<dbReference type="PANTHER" id="PTHR43464:SF19">
    <property type="entry name" value="UBIQUINONE BIOSYNTHESIS O-METHYLTRANSFERASE, MITOCHONDRIAL"/>
    <property type="match status" value="1"/>
</dbReference>
<evidence type="ECO:0000313" key="5">
    <source>
        <dbReference type="EMBL" id="MBB4738262.1"/>
    </source>
</evidence>
<feature type="domain" description="Methyltransferase" evidence="4">
    <location>
        <begin position="86"/>
        <end position="176"/>
    </location>
</feature>
<keyword evidence="3" id="KW-0949">S-adenosyl-L-methionine</keyword>